<evidence type="ECO:0000313" key="4">
    <source>
        <dbReference type="EMBL" id="ORE05179.1"/>
    </source>
</evidence>
<evidence type="ECO:0000256" key="2">
    <source>
        <dbReference type="SAM" id="MobiDB-lite"/>
    </source>
</evidence>
<reference evidence="4" key="1">
    <citation type="journal article" date="2016" name="Proc. Natl. Acad. Sci. U.S.A.">
        <title>Lipid metabolic changes in an early divergent fungus govern the establishment of a mutualistic symbiosis with endobacteria.</title>
        <authorList>
            <person name="Lastovetsky O.A."/>
            <person name="Gaspar M.L."/>
            <person name="Mondo S.J."/>
            <person name="LaButti K.M."/>
            <person name="Sandor L."/>
            <person name="Grigoriev I.V."/>
            <person name="Henry S.A."/>
            <person name="Pawlowska T.E."/>
        </authorList>
    </citation>
    <scope>NUCLEOTIDE SEQUENCE [LARGE SCALE GENOMIC DNA]</scope>
    <source>
        <strain evidence="4">ATCC 52814</strain>
    </source>
</reference>
<keyword evidence="1" id="KW-0238">DNA-binding</keyword>
<evidence type="ECO:0000259" key="3">
    <source>
        <dbReference type="Pfam" id="PF07282"/>
    </source>
</evidence>
<dbReference type="EMBL" id="KV921951">
    <property type="protein sequence ID" value="ORE05179.1"/>
    <property type="molecule type" value="Genomic_DNA"/>
</dbReference>
<feature type="compositionally biased region" description="Low complexity" evidence="2">
    <location>
        <begin position="1"/>
        <end position="10"/>
    </location>
</feature>
<protein>
    <recommendedName>
        <fullName evidence="3">Cas12f1-like TNB domain-containing protein</fullName>
    </recommendedName>
</protein>
<accession>A0A1X0QZJ5</accession>
<sequence length="692" mass="79193">MKRHSTSSSSERPSKGAKLNGCTVAPTQEANYSSTVNQEGAPSSSSKPGLSKKAQQKIDKQNALLKFKTEQKALKEVKCPSCELTTHARSTSNLCPNKKAKVPVCSPDERVENFVIKTSLPNVCNNQQLVQYIKDLTDYTTKVLFVGSLFANFIFVKLLDDSQTIPIIEQSLFTNIFAVMTENGKRALNYLKEYFTLFCELTTVDRDSLKSINYSSIPSIAELPVASRKALAYFIYKQKQGSEPSWPSSVPCSNYYKEITESIASMWSKYQPDQCDSDTLYSKPHLFLKWFYFLSQEVKKKKAFIMENVPSRVASKAYVYLKTRIQDGTFTPAKYTDKRRCRFFIALIYSVQTKSIQIDAQAFWRLVKQCGIPNYPKGKKTESDLTDFYYHLFNFTKLGFRTRDSLTSGKKFRNVITTDGHSISFLFTRTVKRSLATTKNPSDFIDDIRNGCDIWGVGPGVSTTLTAVDTSGRQRTTSLDEYYHLCGYNDSNFIRKKHQEQHTAQFLKISNLSSLKTSNITEFTKVCQERLSLYDDITSYYNENAWSSKLKFQCYIRKQKGVHEICKRLMHGSVKYNKKASTRAKTSLAENESKYCPPAPLDHPDKPRKTIIAFSDDEYLTSQICNRCKNRNMDNVVTEKSKRRVHTILKCKQNTCNIVWNRDIMAAHNILDIFLFAARNNNQRLDVFICQV</sequence>
<feature type="domain" description="Cas12f1-like TNB" evidence="3">
    <location>
        <begin position="616"/>
        <end position="670"/>
    </location>
</feature>
<dbReference type="VEuPathDB" id="FungiDB:BCV72DRAFT_331569"/>
<dbReference type="Pfam" id="PF07282">
    <property type="entry name" value="Cas12f1-like_TNB"/>
    <property type="match status" value="1"/>
</dbReference>
<feature type="compositionally biased region" description="Polar residues" evidence="2">
    <location>
        <begin position="25"/>
        <end position="38"/>
    </location>
</feature>
<dbReference type="Proteomes" id="UP000242414">
    <property type="component" value="Unassembled WGS sequence"/>
</dbReference>
<name>A0A1X0QZJ5_RHIZD</name>
<gene>
    <name evidence="4" type="ORF">BCV72DRAFT_331569</name>
</gene>
<dbReference type="AlphaFoldDB" id="A0A1X0QZJ5"/>
<feature type="compositionally biased region" description="Low complexity" evidence="2">
    <location>
        <begin position="40"/>
        <end position="53"/>
    </location>
</feature>
<evidence type="ECO:0000256" key="1">
    <source>
        <dbReference type="ARBA" id="ARBA00023125"/>
    </source>
</evidence>
<dbReference type="InterPro" id="IPR010095">
    <property type="entry name" value="Cas12f1-like_TNB"/>
</dbReference>
<feature type="region of interest" description="Disordered" evidence="2">
    <location>
        <begin position="1"/>
        <end position="55"/>
    </location>
</feature>
<organism evidence="4">
    <name type="scientific">Rhizopus microsporus var. microsporus</name>
    <dbReference type="NCBI Taxonomy" id="86635"/>
    <lineage>
        <taxon>Eukaryota</taxon>
        <taxon>Fungi</taxon>
        <taxon>Fungi incertae sedis</taxon>
        <taxon>Mucoromycota</taxon>
        <taxon>Mucoromycotina</taxon>
        <taxon>Mucoromycetes</taxon>
        <taxon>Mucorales</taxon>
        <taxon>Mucorineae</taxon>
        <taxon>Rhizopodaceae</taxon>
        <taxon>Rhizopus</taxon>
    </lineage>
</organism>
<dbReference type="GO" id="GO:0003677">
    <property type="term" value="F:DNA binding"/>
    <property type="evidence" value="ECO:0007669"/>
    <property type="project" value="UniProtKB-KW"/>
</dbReference>
<proteinExistence type="predicted"/>